<sequence>FLAVKHKIELPMCFHFQIGKSIIQYHLILSGKFSITFATKTGNTLLLKRWQRGEISFFLLADPHQDFFYYYVPTFSFFLNILWFLGPPNIYLFPMTTIHSPRIVLEYVLIYPEQSEH</sequence>
<organism evidence="2">
    <name type="scientific">Rhodnius prolixus</name>
    <name type="common">Triatomid bug</name>
    <dbReference type="NCBI Taxonomy" id="13249"/>
    <lineage>
        <taxon>Eukaryota</taxon>
        <taxon>Metazoa</taxon>
        <taxon>Ecdysozoa</taxon>
        <taxon>Arthropoda</taxon>
        <taxon>Hexapoda</taxon>
        <taxon>Insecta</taxon>
        <taxon>Pterygota</taxon>
        <taxon>Neoptera</taxon>
        <taxon>Paraneoptera</taxon>
        <taxon>Hemiptera</taxon>
        <taxon>Heteroptera</taxon>
        <taxon>Panheteroptera</taxon>
        <taxon>Cimicomorpha</taxon>
        <taxon>Reduviidae</taxon>
        <taxon>Triatominae</taxon>
        <taxon>Rhodnius</taxon>
    </lineage>
</organism>
<keyword evidence="1" id="KW-0472">Membrane</keyword>
<dbReference type="AlphaFoldDB" id="G1K0G4"/>
<name>G1K0G4_RHOPR</name>
<accession>G1K0G4</accession>
<feature type="non-terminal residue" evidence="2">
    <location>
        <position position="1"/>
    </location>
</feature>
<evidence type="ECO:0000313" key="2">
    <source>
        <dbReference type="EMBL" id="AEL79275.1"/>
    </source>
</evidence>
<evidence type="ECO:0000256" key="1">
    <source>
        <dbReference type="SAM" id="Phobius"/>
    </source>
</evidence>
<feature type="non-terminal residue" evidence="2">
    <location>
        <position position="117"/>
    </location>
</feature>
<protein>
    <submittedName>
        <fullName evidence="2">Uncharacterized protein</fullName>
    </submittedName>
</protein>
<feature type="transmembrane region" description="Helical" evidence="1">
    <location>
        <begin position="67"/>
        <end position="85"/>
    </location>
</feature>
<dbReference type="EMBL" id="JO495046">
    <property type="protein sequence ID" value="AEL79275.1"/>
    <property type="molecule type" value="mRNA"/>
</dbReference>
<reference evidence="2" key="1">
    <citation type="journal article" date="2011" name="Insect Biochem. Mol. Biol.">
        <title>Transcriptome and gene expression profile of ovarian follicle tissue of the triatomine bug Rhodnius prolixus.</title>
        <authorList>
            <person name="Medeiros M.N."/>
            <person name="Logullo R."/>
            <person name="Ramos I.B."/>
            <person name="Sorgine M.H."/>
            <person name="Paiva-Silva G.O."/>
            <person name="Mesquita R.D."/>
            <person name="Machado E.A."/>
            <person name="Coutinho M.A."/>
            <person name="Masuda H."/>
            <person name="Capurro M.L."/>
            <person name="Ribeiro J.M."/>
            <person name="Cardoso Braz G.R."/>
            <person name="Oliveira P.L."/>
        </authorList>
    </citation>
    <scope>NUCLEOTIDE SEQUENCE</scope>
    <source>
        <tissue evidence="2">Ovary</tissue>
    </source>
</reference>
<keyword evidence="1" id="KW-1133">Transmembrane helix</keyword>
<proteinExistence type="evidence at transcript level"/>
<keyword evidence="1" id="KW-0812">Transmembrane</keyword>